<reference evidence="2" key="1">
    <citation type="submission" date="2016-10" db="EMBL/GenBank/DDBJ databases">
        <authorList>
            <person name="Varghese N."/>
            <person name="Submissions S."/>
        </authorList>
    </citation>
    <scope>NUCLEOTIDE SEQUENCE [LARGE SCALE GENOMIC DNA]</scope>
    <source>
        <strain evidence="2">ATCC 700379</strain>
    </source>
</reference>
<dbReference type="EMBL" id="FOOY01000004">
    <property type="protein sequence ID" value="SFG09831.1"/>
    <property type="molecule type" value="Genomic_DNA"/>
</dbReference>
<evidence type="ECO:0000313" key="1">
    <source>
        <dbReference type="EMBL" id="SFG09831.1"/>
    </source>
</evidence>
<dbReference type="AlphaFoldDB" id="A0A1I2P8Q2"/>
<evidence type="ECO:0000313" key="2">
    <source>
        <dbReference type="Proteomes" id="UP000198752"/>
    </source>
</evidence>
<proteinExistence type="predicted"/>
<dbReference type="Proteomes" id="UP000198752">
    <property type="component" value="Unassembled WGS sequence"/>
</dbReference>
<accession>A0A1I2P8Q2</accession>
<gene>
    <name evidence="1" type="ORF">SAMN02982927_00663</name>
</gene>
<dbReference type="STRING" id="269670.SAMN02982927_00663"/>
<keyword evidence="2" id="KW-1185">Reference proteome</keyword>
<organism evidence="1 2">
    <name type="scientific">Sporolactobacillus nakayamae</name>
    <dbReference type="NCBI Taxonomy" id="269670"/>
    <lineage>
        <taxon>Bacteria</taxon>
        <taxon>Bacillati</taxon>
        <taxon>Bacillota</taxon>
        <taxon>Bacilli</taxon>
        <taxon>Bacillales</taxon>
        <taxon>Sporolactobacillaceae</taxon>
        <taxon>Sporolactobacillus</taxon>
    </lineage>
</organism>
<sequence length="70" mass="7902">MEVKSDLVGVVKQFDCLIDAKKKELRCYLDSGISSRNWLYTINDGKLLGLELSRAIVMNELGLKPEDSIE</sequence>
<name>A0A1I2P8Q2_9BACL</name>
<protein>
    <submittedName>
        <fullName evidence="1">Uncharacterized protein</fullName>
    </submittedName>
</protein>
<dbReference type="RefSeq" id="WP_093670047.1">
    <property type="nucleotide sequence ID" value="NZ_FOOY01000004.1"/>
</dbReference>